<evidence type="ECO:0000313" key="2">
    <source>
        <dbReference type="EMBL" id="KAF9937957.1"/>
    </source>
</evidence>
<evidence type="ECO:0000256" key="1">
    <source>
        <dbReference type="SAM" id="MobiDB-lite"/>
    </source>
</evidence>
<feature type="compositionally biased region" description="Acidic residues" evidence="1">
    <location>
        <begin position="222"/>
        <end position="232"/>
    </location>
</feature>
<gene>
    <name evidence="2" type="ORF">BGZ65_000740</name>
</gene>
<sequence>MIPSFCLEESLDVGALDIIMAFFRRCYRKGGRNLFLAPSDLQSDYDISHAKEAEMLYAFVRAGNHWGVVCLDLVKISFGDSLGRRVPINEINDMIQEMQLPESNWEQAKTCITRFDVPKQQGPGSCCILAVIAIEQAVNPFADWGTHISADYHRIRFLRLLTKQAKSEEDRFALAHWKHYPEDKLCHTEAEHMDEYLTWAIEISKEASLGCEGGTSLSDGSANEEEGDEQGGEEGGRSTRHQK</sequence>
<organism evidence="2 3">
    <name type="scientific">Modicella reniformis</name>
    <dbReference type="NCBI Taxonomy" id="1440133"/>
    <lineage>
        <taxon>Eukaryota</taxon>
        <taxon>Fungi</taxon>
        <taxon>Fungi incertae sedis</taxon>
        <taxon>Mucoromycota</taxon>
        <taxon>Mortierellomycotina</taxon>
        <taxon>Mortierellomycetes</taxon>
        <taxon>Mortierellales</taxon>
        <taxon>Mortierellaceae</taxon>
        <taxon>Modicella</taxon>
    </lineage>
</organism>
<accession>A0A9P6INV1</accession>
<name>A0A9P6INV1_9FUNG</name>
<proteinExistence type="predicted"/>
<feature type="region of interest" description="Disordered" evidence="1">
    <location>
        <begin position="210"/>
        <end position="243"/>
    </location>
</feature>
<dbReference type="Proteomes" id="UP000749646">
    <property type="component" value="Unassembled WGS sequence"/>
</dbReference>
<dbReference type="EMBL" id="JAAAHW010009641">
    <property type="protein sequence ID" value="KAF9937957.1"/>
    <property type="molecule type" value="Genomic_DNA"/>
</dbReference>
<protein>
    <submittedName>
        <fullName evidence="2">Uncharacterized protein</fullName>
    </submittedName>
</protein>
<comment type="caution">
    <text evidence="2">The sequence shown here is derived from an EMBL/GenBank/DDBJ whole genome shotgun (WGS) entry which is preliminary data.</text>
</comment>
<dbReference type="AlphaFoldDB" id="A0A9P6INV1"/>
<reference evidence="2" key="1">
    <citation type="journal article" date="2020" name="Fungal Divers.">
        <title>Resolving the Mortierellaceae phylogeny through synthesis of multi-gene phylogenetics and phylogenomics.</title>
        <authorList>
            <person name="Vandepol N."/>
            <person name="Liber J."/>
            <person name="Desiro A."/>
            <person name="Na H."/>
            <person name="Kennedy M."/>
            <person name="Barry K."/>
            <person name="Grigoriev I.V."/>
            <person name="Miller A.N."/>
            <person name="O'Donnell K."/>
            <person name="Stajich J.E."/>
            <person name="Bonito G."/>
        </authorList>
    </citation>
    <scope>NUCLEOTIDE SEQUENCE</scope>
    <source>
        <strain evidence="2">MES-2147</strain>
    </source>
</reference>
<keyword evidence="3" id="KW-1185">Reference proteome</keyword>
<dbReference type="OrthoDB" id="2447396at2759"/>
<evidence type="ECO:0000313" key="3">
    <source>
        <dbReference type="Proteomes" id="UP000749646"/>
    </source>
</evidence>